<evidence type="ECO:0008006" key="4">
    <source>
        <dbReference type="Google" id="ProtNLM"/>
    </source>
</evidence>
<sequence>MMKTPSDIKTQVVQVCETLHLRDDMELKKITGRLVAKETDFSHTAVMPYVNEWREEQYRKESEALKQTSMSEVLVKALHEEITTRMLSLNTLRDDEMAVNRIELEDTQQIAEELLQGHDVLEQKLKDITAKYSQLEQAFSIKTQEVIDLNVTLSQVISEKEEEKKAAERIYTELEMKLIEQTNHYKQAITELKTEQTQRMTELNQDHHHSIEELKQSHSDIQEQLRADIDKLSNNLSTMTAQSSSQSETIGQLRAELENKASLKSTLDVLTIENRELEIKLHAAQQSVQSASLNVSKLEVELLDHKEQRNKAQTDLVQVNENYHLLNEKYVDLLSKKH</sequence>
<gene>
    <name evidence="2" type="ORF">GLP33_18895</name>
</gene>
<feature type="coiled-coil region" evidence="1">
    <location>
        <begin position="104"/>
        <end position="177"/>
    </location>
</feature>
<name>A0AAW5A161_PHOPO</name>
<evidence type="ECO:0000313" key="2">
    <source>
        <dbReference type="EMBL" id="MCF2303790.1"/>
    </source>
</evidence>
<organism evidence="2 3">
    <name type="scientific">Photobacterium phosphoreum</name>
    <dbReference type="NCBI Taxonomy" id="659"/>
    <lineage>
        <taxon>Bacteria</taxon>
        <taxon>Pseudomonadati</taxon>
        <taxon>Pseudomonadota</taxon>
        <taxon>Gammaproteobacteria</taxon>
        <taxon>Vibrionales</taxon>
        <taxon>Vibrionaceae</taxon>
        <taxon>Photobacterium</taxon>
    </lineage>
</organism>
<evidence type="ECO:0000256" key="1">
    <source>
        <dbReference type="SAM" id="Coils"/>
    </source>
</evidence>
<keyword evidence="1" id="KW-0175">Coiled coil</keyword>
<proteinExistence type="predicted"/>
<feature type="coiled-coil region" evidence="1">
    <location>
        <begin position="211"/>
        <end position="329"/>
    </location>
</feature>
<accession>A0AAW5A161</accession>
<comment type="caution">
    <text evidence="2">The sequence shown here is derived from an EMBL/GenBank/DDBJ whole genome shotgun (WGS) entry which is preliminary data.</text>
</comment>
<protein>
    <recommendedName>
        <fullName evidence="4">KfrA N-terminal DNA-binding domain-containing protein</fullName>
    </recommendedName>
</protein>
<dbReference type="EMBL" id="WMCP01000033">
    <property type="protein sequence ID" value="MCF2303790.1"/>
    <property type="molecule type" value="Genomic_DNA"/>
</dbReference>
<dbReference type="AlphaFoldDB" id="A0AAW5A161"/>
<reference evidence="2" key="1">
    <citation type="submission" date="2019-11" db="EMBL/GenBank/DDBJ databases">
        <title>Comparative genomics of photobacteria reveal adaptation to distinct habitats.</title>
        <authorList>
            <person name="Fuertes-Perez S."/>
            <person name="Hilgarth M."/>
            <person name="Vogel R.F."/>
        </authorList>
    </citation>
    <scope>NUCLEOTIDE SEQUENCE</scope>
    <source>
        <strain evidence="2">TMW2.2145</strain>
    </source>
</reference>
<evidence type="ECO:0000313" key="3">
    <source>
        <dbReference type="Proteomes" id="UP000813876"/>
    </source>
</evidence>
<dbReference type="Proteomes" id="UP000813876">
    <property type="component" value="Unassembled WGS sequence"/>
</dbReference>